<dbReference type="EMBL" id="NMUH01011383">
    <property type="protein sequence ID" value="MQM21666.1"/>
    <property type="molecule type" value="Genomic_DNA"/>
</dbReference>
<evidence type="ECO:0000256" key="6">
    <source>
        <dbReference type="ARBA" id="ARBA00023027"/>
    </source>
</evidence>
<sequence>MNLLGVLYAVIPQGSEELMILFCRVVAPYERPALSKGFLSPEAPTRLPAFHTCVGANEEKLTPEWLRKLGDGLSWCRDSSSSFIGIELLLGTHVSSADLRQKVLYTDSGETISYKILIIATGAQALKLQEIGVKGPDAENICYLRNLDDAAKLVNSMKACSGGDAVVIGGGYIGMECAAALIINHVKVTMIFPSKHCMDRLFTPEIADLYEKYYESKGVKFIKQNAVTSYENNSRGKVRTVILRDGKRVSTDMVVVGAGARANTSLFAGQLDLEEKGGIKVNGRMQTSNRSVYAVGDVAAFPVKLFGGDIRRFEHVDCARKTAKHAVAAIMDPWRTGKIDYLPFFYSKVFTLSWQFYGDNRGEVVRYGDFSGMRFGAYWVDNGRLVGAFLEGGNRHEFEAIARAIRMKLAVKDLTELEQSGIEFAVQACRHASASAYGAGKMTYAIIAGAFLAVIVAALAHWYAVHPRMSC</sequence>
<evidence type="ECO:0000259" key="11">
    <source>
        <dbReference type="Pfam" id="PF07992"/>
    </source>
</evidence>
<evidence type="ECO:0000256" key="8">
    <source>
        <dbReference type="ARBA" id="ARBA00038920"/>
    </source>
</evidence>
<evidence type="ECO:0000256" key="3">
    <source>
        <dbReference type="ARBA" id="ARBA00022630"/>
    </source>
</evidence>
<comment type="caution">
    <text evidence="13">The sequence shown here is derived from an EMBL/GenBank/DDBJ whole genome shotgun (WGS) entry which is preliminary data.</text>
</comment>
<keyword evidence="4" id="KW-0274">FAD</keyword>
<organism evidence="13 14">
    <name type="scientific">Colocasia esculenta</name>
    <name type="common">Wild taro</name>
    <name type="synonym">Arum esculentum</name>
    <dbReference type="NCBI Taxonomy" id="4460"/>
    <lineage>
        <taxon>Eukaryota</taxon>
        <taxon>Viridiplantae</taxon>
        <taxon>Streptophyta</taxon>
        <taxon>Embryophyta</taxon>
        <taxon>Tracheophyta</taxon>
        <taxon>Spermatophyta</taxon>
        <taxon>Magnoliopsida</taxon>
        <taxon>Liliopsida</taxon>
        <taxon>Araceae</taxon>
        <taxon>Aroideae</taxon>
        <taxon>Colocasieae</taxon>
        <taxon>Colocasia</taxon>
    </lineage>
</organism>
<dbReference type="InterPro" id="IPR050446">
    <property type="entry name" value="FAD-oxidoreductase/Apoptosis"/>
</dbReference>
<reference evidence="13" key="1">
    <citation type="submission" date="2017-07" db="EMBL/GenBank/DDBJ databases">
        <title>Taro Niue Genome Assembly and Annotation.</title>
        <authorList>
            <person name="Atibalentja N."/>
            <person name="Keating K."/>
            <person name="Fields C.J."/>
        </authorList>
    </citation>
    <scope>NUCLEOTIDE SEQUENCE</scope>
    <source>
        <strain evidence="13">Niue_2</strain>
        <tissue evidence="13">Leaf</tissue>
    </source>
</reference>
<dbReference type="OrthoDB" id="432169at2759"/>
<dbReference type="PANTHER" id="PTHR43557">
    <property type="entry name" value="APOPTOSIS-INDUCING FACTOR 1"/>
    <property type="match status" value="1"/>
</dbReference>
<gene>
    <name evidence="13" type="ORF">Taro_054710</name>
</gene>
<dbReference type="Gene3D" id="3.50.50.60">
    <property type="entry name" value="FAD/NAD(P)-binding domain"/>
    <property type="match status" value="2"/>
</dbReference>
<keyword evidence="10" id="KW-0812">Transmembrane</keyword>
<dbReference type="PRINTS" id="PR00469">
    <property type="entry name" value="PNDRDTASEII"/>
</dbReference>
<evidence type="ECO:0000313" key="13">
    <source>
        <dbReference type="EMBL" id="MQM21666.1"/>
    </source>
</evidence>
<evidence type="ECO:0000256" key="5">
    <source>
        <dbReference type="ARBA" id="ARBA00023002"/>
    </source>
</evidence>
<dbReference type="InterPro" id="IPR036188">
    <property type="entry name" value="FAD/NAD-bd_sf"/>
</dbReference>
<dbReference type="GO" id="GO:0005737">
    <property type="term" value="C:cytoplasm"/>
    <property type="evidence" value="ECO:0007669"/>
    <property type="project" value="TreeGrafter"/>
</dbReference>
<dbReference type="InterPro" id="IPR023753">
    <property type="entry name" value="FAD/NAD-binding_dom"/>
</dbReference>
<dbReference type="AlphaFoldDB" id="A0A843XQU9"/>
<keyword evidence="7" id="KW-0676">Redox-active center</keyword>
<comment type="catalytic activity">
    <reaction evidence="9">
        <text>2 monodehydro-L-ascorbate radical + NADH + H(+) = 2 L-ascorbate + NAD(+)</text>
        <dbReference type="Rhea" id="RHEA:14581"/>
        <dbReference type="ChEBI" id="CHEBI:15378"/>
        <dbReference type="ChEBI" id="CHEBI:38290"/>
        <dbReference type="ChEBI" id="CHEBI:57540"/>
        <dbReference type="ChEBI" id="CHEBI:57945"/>
        <dbReference type="ChEBI" id="CHEBI:59513"/>
        <dbReference type="EC" id="1.6.5.4"/>
    </reaction>
</comment>
<protein>
    <recommendedName>
        <fullName evidence="8">monodehydroascorbate reductase (NADH)</fullName>
        <ecNumber evidence="8">1.6.5.4</ecNumber>
    </recommendedName>
</protein>
<dbReference type="SUPFAM" id="SSF55424">
    <property type="entry name" value="FAD/NAD-linked reductases, dimerisation (C-terminal) domain"/>
    <property type="match status" value="1"/>
</dbReference>
<accession>A0A843XQU9</accession>
<feature type="domain" description="FAD/NAD(P)-binding" evidence="11">
    <location>
        <begin position="26"/>
        <end position="322"/>
    </location>
</feature>
<evidence type="ECO:0000256" key="2">
    <source>
        <dbReference type="ARBA" id="ARBA00006442"/>
    </source>
</evidence>
<dbReference type="PRINTS" id="PR00368">
    <property type="entry name" value="FADPNR"/>
</dbReference>
<keyword evidence="10" id="KW-1133">Transmembrane helix</keyword>
<dbReference type="PANTHER" id="PTHR43557:SF2">
    <property type="entry name" value="RIESKE DOMAIN-CONTAINING PROTEIN-RELATED"/>
    <property type="match status" value="1"/>
</dbReference>
<dbReference type="InterPro" id="IPR016156">
    <property type="entry name" value="FAD/NAD-linked_Rdtase_dimer_sf"/>
</dbReference>
<dbReference type="Pfam" id="PF21791">
    <property type="entry name" value="MDHAR3-like_C"/>
    <property type="match status" value="1"/>
</dbReference>
<name>A0A843XQU9_COLES</name>
<dbReference type="GO" id="GO:0016656">
    <property type="term" value="F:monodehydroascorbate reductase (NADH) activity"/>
    <property type="evidence" value="ECO:0007669"/>
    <property type="project" value="UniProtKB-EC"/>
</dbReference>
<dbReference type="Gene3D" id="3.30.390.30">
    <property type="match status" value="1"/>
</dbReference>
<evidence type="ECO:0000256" key="1">
    <source>
        <dbReference type="ARBA" id="ARBA00001974"/>
    </source>
</evidence>
<comment type="similarity">
    <text evidence="2">Belongs to the FAD-dependent oxidoreductase family.</text>
</comment>
<dbReference type="InterPro" id="IPR048618">
    <property type="entry name" value="MDHAR3-like_C"/>
</dbReference>
<keyword evidence="5" id="KW-0560">Oxidoreductase</keyword>
<evidence type="ECO:0000256" key="9">
    <source>
        <dbReference type="ARBA" id="ARBA00048948"/>
    </source>
</evidence>
<keyword evidence="14" id="KW-1185">Reference proteome</keyword>
<evidence type="ECO:0000259" key="12">
    <source>
        <dbReference type="Pfam" id="PF21791"/>
    </source>
</evidence>
<dbReference type="Pfam" id="PF07992">
    <property type="entry name" value="Pyr_redox_2"/>
    <property type="match status" value="1"/>
</dbReference>
<feature type="transmembrane region" description="Helical" evidence="10">
    <location>
        <begin position="442"/>
        <end position="465"/>
    </location>
</feature>
<dbReference type="SUPFAM" id="SSF51905">
    <property type="entry name" value="FAD/NAD(P)-binding domain"/>
    <property type="match status" value="1"/>
</dbReference>
<comment type="cofactor">
    <cofactor evidence="1">
        <name>FAD</name>
        <dbReference type="ChEBI" id="CHEBI:57692"/>
    </cofactor>
</comment>
<evidence type="ECO:0000313" key="14">
    <source>
        <dbReference type="Proteomes" id="UP000652761"/>
    </source>
</evidence>
<evidence type="ECO:0000256" key="7">
    <source>
        <dbReference type="ARBA" id="ARBA00023284"/>
    </source>
</evidence>
<keyword evidence="3" id="KW-0285">Flavoprotein</keyword>
<feature type="domain" description="Monodehydroascorbate reductase 3-like C-terminal" evidence="12">
    <location>
        <begin position="342"/>
        <end position="425"/>
    </location>
</feature>
<keyword evidence="6" id="KW-0520">NAD</keyword>
<dbReference type="EC" id="1.6.5.4" evidence="8"/>
<proteinExistence type="inferred from homology"/>
<dbReference type="Proteomes" id="UP000652761">
    <property type="component" value="Unassembled WGS sequence"/>
</dbReference>
<evidence type="ECO:0000256" key="4">
    <source>
        <dbReference type="ARBA" id="ARBA00022827"/>
    </source>
</evidence>
<keyword evidence="10" id="KW-0472">Membrane</keyword>
<evidence type="ECO:0000256" key="10">
    <source>
        <dbReference type="SAM" id="Phobius"/>
    </source>
</evidence>